<evidence type="ECO:0000313" key="2">
    <source>
        <dbReference type="Proteomes" id="UP001143910"/>
    </source>
</evidence>
<name>A0ACC1NX47_9HYPO</name>
<accession>A0ACC1NX47</accession>
<dbReference type="Proteomes" id="UP001143910">
    <property type="component" value="Unassembled WGS sequence"/>
</dbReference>
<sequence length="434" mass="48551">MAGQLPATPVGSVSLHATIDNPSAVDVHAVETTASAIAVSRPESPVTVANDAEGLTKDDGSESVEFNYLPPRSSASGFYSHNAALEEIRTNLLFPVAEQSPQNDGNNSQESSSVRFNQLPTVVREKSLFVLKTVFNLIDSQVVERAGQQCTYGWVHLAVQDIFQSLQNLMRPFKNVSKQQGLEHIAERIFRATQKPFQDHELNARKWLHQFCGANLRWESLGLIWPYLERITDPVDYFSKPLIKWTAGVTSDVARTCLDYCIQLAKFCGEPHNLLLHLCWYRTIMDSVLEGDGTMSTFASHGQCITMMIFLRAHAVGLQPSYTPSLSSEFRMRIFATIFVCDKLDATFTGRPPLIGRRFVSTPIPLDIRDEELMGDEKTISKAIDSLDPQGWNTGGFIFPVTVLRARYLIALIRDEIIEVAHNNSTQPSREYLL</sequence>
<reference evidence="1" key="1">
    <citation type="submission" date="2022-08" db="EMBL/GenBank/DDBJ databases">
        <title>Genome Sequence of Lecanicillium fungicola.</title>
        <authorList>
            <person name="Buettner E."/>
        </authorList>
    </citation>
    <scope>NUCLEOTIDE SEQUENCE</scope>
    <source>
        <strain evidence="1">Babe33</strain>
    </source>
</reference>
<comment type="caution">
    <text evidence="1">The sequence shown here is derived from an EMBL/GenBank/DDBJ whole genome shotgun (WGS) entry which is preliminary data.</text>
</comment>
<keyword evidence="2" id="KW-1185">Reference proteome</keyword>
<dbReference type="EMBL" id="JANJQO010000028">
    <property type="protein sequence ID" value="KAJ2983477.1"/>
    <property type="molecule type" value="Genomic_DNA"/>
</dbReference>
<gene>
    <name evidence="1" type="ORF">NQ176_g670</name>
</gene>
<evidence type="ECO:0000313" key="1">
    <source>
        <dbReference type="EMBL" id="KAJ2983477.1"/>
    </source>
</evidence>
<protein>
    <submittedName>
        <fullName evidence="1">Uncharacterized protein</fullName>
    </submittedName>
</protein>
<organism evidence="1 2">
    <name type="scientific">Zarea fungicola</name>
    <dbReference type="NCBI Taxonomy" id="93591"/>
    <lineage>
        <taxon>Eukaryota</taxon>
        <taxon>Fungi</taxon>
        <taxon>Dikarya</taxon>
        <taxon>Ascomycota</taxon>
        <taxon>Pezizomycotina</taxon>
        <taxon>Sordariomycetes</taxon>
        <taxon>Hypocreomycetidae</taxon>
        <taxon>Hypocreales</taxon>
        <taxon>Cordycipitaceae</taxon>
        <taxon>Zarea</taxon>
    </lineage>
</organism>
<proteinExistence type="predicted"/>